<dbReference type="AlphaFoldDB" id="A0A1E3LZX6"/>
<protein>
    <recommendedName>
        <fullName evidence="3">Terminase small subunit protein</fullName>
    </recommendedName>
</protein>
<evidence type="ECO:0000313" key="2">
    <source>
        <dbReference type="Proteomes" id="UP000094487"/>
    </source>
</evidence>
<accession>A0A1E3LZX6</accession>
<organism evidence="1 2">
    <name type="scientific">Sphingomonas turrisvirgatae</name>
    <dbReference type="NCBI Taxonomy" id="1888892"/>
    <lineage>
        <taxon>Bacteria</taxon>
        <taxon>Pseudomonadati</taxon>
        <taxon>Pseudomonadota</taxon>
        <taxon>Alphaproteobacteria</taxon>
        <taxon>Sphingomonadales</taxon>
        <taxon>Sphingomonadaceae</taxon>
        <taxon>Sphingomonas</taxon>
    </lineage>
</organism>
<dbReference type="RefSeq" id="WP_069319138.1">
    <property type="nucleotide sequence ID" value="NZ_MDDS01000006.1"/>
</dbReference>
<evidence type="ECO:0000313" key="1">
    <source>
        <dbReference type="EMBL" id="ODP39366.1"/>
    </source>
</evidence>
<dbReference type="Proteomes" id="UP000094487">
    <property type="component" value="Unassembled WGS sequence"/>
</dbReference>
<comment type="caution">
    <text evidence="1">The sequence shown here is derived from an EMBL/GenBank/DDBJ whole genome shotgun (WGS) entry which is preliminary data.</text>
</comment>
<evidence type="ECO:0008006" key="3">
    <source>
        <dbReference type="Google" id="ProtNLM"/>
    </source>
</evidence>
<dbReference type="InterPro" id="IPR048683">
    <property type="entry name" value="Sf6_terminase"/>
</dbReference>
<dbReference type="OrthoDB" id="7573036at2"/>
<reference evidence="1 2" key="1">
    <citation type="submission" date="2016-08" db="EMBL/GenBank/DDBJ databases">
        <title>Draft genome of the agarase producing Sphingomonas sp. MCT13.</title>
        <authorList>
            <person name="D'Andrea M.M."/>
            <person name="Rossolini G.M."/>
            <person name="Thaller M.C."/>
        </authorList>
    </citation>
    <scope>NUCLEOTIDE SEQUENCE [LARGE SCALE GENOMIC DNA]</scope>
    <source>
        <strain evidence="1 2">MCT13</strain>
    </source>
</reference>
<proteinExistence type="predicted"/>
<keyword evidence="2" id="KW-1185">Reference proteome</keyword>
<dbReference type="EMBL" id="MDDS01000006">
    <property type="protein sequence ID" value="ODP39366.1"/>
    <property type="molecule type" value="Genomic_DNA"/>
</dbReference>
<dbReference type="Pfam" id="PF20901">
    <property type="entry name" value="Sf6_terminase"/>
    <property type="match status" value="1"/>
</dbReference>
<name>A0A1E3LZX6_9SPHN</name>
<sequence length="157" mass="17480">MTDEQKAELFERIVAGQSLRTICVDEHMPGKSTVMDRLASDEGFRAEYEAARALQAETLAHEILEIADTPVTGVKVTTKADGTIEKVEGDMIEHRRLQVDARKWLAGKLAPKKYGDASLLKMADADGKPIREMSEEERYVRFASIFAAIQKRGIKGD</sequence>
<gene>
    <name evidence="1" type="ORF">BFL28_11195</name>
</gene>
<dbReference type="Gene3D" id="1.10.10.60">
    <property type="entry name" value="Homeodomain-like"/>
    <property type="match status" value="1"/>
</dbReference>
<dbReference type="STRING" id="1888892.BFL28_11195"/>